<protein>
    <submittedName>
        <fullName evidence="1">Uncharacterized protein</fullName>
    </submittedName>
</protein>
<reference evidence="1" key="1">
    <citation type="journal article" date="2014" name="Front. Microbiol.">
        <title>High frequency of phylogenetically diverse reductive dehalogenase-homologous genes in deep subseafloor sedimentary metagenomes.</title>
        <authorList>
            <person name="Kawai M."/>
            <person name="Futagami T."/>
            <person name="Toyoda A."/>
            <person name="Takaki Y."/>
            <person name="Nishi S."/>
            <person name="Hori S."/>
            <person name="Arai W."/>
            <person name="Tsubouchi T."/>
            <person name="Morono Y."/>
            <person name="Uchiyama I."/>
            <person name="Ito T."/>
            <person name="Fujiyama A."/>
            <person name="Inagaki F."/>
            <person name="Takami H."/>
        </authorList>
    </citation>
    <scope>NUCLEOTIDE SEQUENCE</scope>
    <source>
        <strain evidence="1">Expedition CK06-06</strain>
    </source>
</reference>
<dbReference type="AlphaFoldDB" id="X1FD32"/>
<proteinExistence type="predicted"/>
<feature type="non-terminal residue" evidence="1">
    <location>
        <position position="92"/>
    </location>
</feature>
<sequence length="92" mass="10866">MYEIKDGKIIPFDYKQYVYFAGTDRRMILAAKIKQLYNPSSEAKILRKTLKYIMDTLAIEYPDFFKKYNDKIEAIINRNPKGAYGGRIDKKD</sequence>
<organism evidence="1">
    <name type="scientific">marine sediment metagenome</name>
    <dbReference type="NCBI Taxonomy" id="412755"/>
    <lineage>
        <taxon>unclassified sequences</taxon>
        <taxon>metagenomes</taxon>
        <taxon>ecological metagenomes</taxon>
    </lineage>
</organism>
<dbReference type="EMBL" id="BARU01012650">
    <property type="protein sequence ID" value="GAH43526.1"/>
    <property type="molecule type" value="Genomic_DNA"/>
</dbReference>
<comment type="caution">
    <text evidence="1">The sequence shown here is derived from an EMBL/GenBank/DDBJ whole genome shotgun (WGS) entry which is preliminary data.</text>
</comment>
<name>X1FD32_9ZZZZ</name>
<evidence type="ECO:0000313" key="1">
    <source>
        <dbReference type="EMBL" id="GAH43526.1"/>
    </source>
</evidence>
<accession>X1FD32</accession>
<gene>
    <name evidence="1" type="ORF">S03H2_23220</name>
</gene>